<dbReference type="PROSITE" id="PS51293">
    <property type="entry name" value="SANT"/>
    <property type="match status" value="1"/>
</dbReference>
<proteinExistence type="predicted"/>
<dbReference type="GO" id="GO:0000978">
    <property type="term" value="F:RNA polymerase II cis-regulatory region sequence-specific DNA binding"/>
    <property type="evidence" value="ECO:0007669"/>
    <property type="project" value="TreeGrafter"/>
</dbReference>
<evidence type="ECO:0000259" key="6">
    <source>
        <dbReference type="PROSITE" id="PS50090"/>
    </source>
</evidence>
<dbReference type="AlphaFoldDB" id="A0A5J5BM64"/>
<keyword evidence="4" id="KW-0539">Nucleus</keyword>
<name>A0A5J5BM64_9ASTE</name>
<dbReference type="PANTHER" id="PTHR45614">
    <property type="entry name" value="MYB PROTEIN-RELATED"/>
    <property type="match status" value="1"/>
</dbReference>
<dbReference type="InterPro" id="IPR009057">
    <property type="entry name" value="Homeodomain-like_sf"/>
</dbReference>
<reference evidence="9 10" key="1">
    <citation type="submission" date="2019-09" db="EMBL/GenBank/DDBJ databases">
        <title>A chromosome-level genome assembly of the Chinese tupelo Nyssa sinensis.</title>
        <authorList>
            <person name="Yang X."/>
            <person name="Kang M."/>
            <person name="Yang Y."/>
            <person name="Xiong H."/>
            <person name="Wang M."/>
            <person name="Zhang Z."/>
            <person name="Wang Z."/>
            <person name="Wu H."/>
            <person name="Ma T."/>
            <person name="Liu J."/>
            <person name="Xi Z."/>
        </authorList>
    </citation>
    <scope>NUCLEOTIDE SEQUENCE [LARGE SCALE GENOMIC DNA]</scope>
    <source>
        <strain evidence="9">J267</strain>
        <tissue evidence="9">Leaf</tissue>
    </source>
</reference>
<evidence type="ECO:0000256" key="5">
    <source>
        <dbReference type="SAM" id="MobiDB-lite"/>
    </source>
</evidence>
<evidence type="ECO:0000313" key="9">
    <source>
        <dbReference type="EMBL" id="KAA8543754.1"/>
    </source>
</evidence>
<dbReference type="Pfam" id="PF00249">
    <property type="entry name" value="Myb_DNA-binding"/>
    <property type="match status" value="2"/>
</dbReference>
<accession>A0A5J5BM64</accession>
<dbReference type="InterPro" id="IPR017884">
    <property type="entry name" value="SANT_dom"/>
</dbReference>
<feature type="domain" description="HTH myb-type" evidence="8">
    <location>
        <begin position="212"/>
        <end position="263"/>
    </location>
</feature>
<feature type="domain" description="SANT" evidence="7">
    <location>
        <begin position="214"/>
        <end position="263"/>
    </location>
</feature>
<feature type="domain" description="Myb-like" evidence="6">
    <location>
        <begin position="136"/>
        <end position="187"/>
    </location>
</feature>
<feature type="domain" description="Myb-like" evidence="6">
    <location>
        <begin position="213"/>
        <end position="259"/>
    </location>
</feature>
<protein>
    <submittedName>
        <fullName evidence="9">Uncharacterized protein</fullName>
    </submittedName>
</protein>
<evidence type="ECO:0000256" key="1">
    <source>
        <dbReference type="ARBA" id="ARBA00004123"/>
    </source>
</evidence>
<organism evidence="9 10">
    <name type="scientific">Nyssa sinensis</name>
    <dbReference type="NCBI Taxonomy" id="561372"/>
    <lineage>
        <taxon>Eukaryota</taxon>
        <taxon>Viridiplantae</taxon>
        <taxon>Streptophyta</taxon>
        <taxon>Embryophyta</taxon>
        <taxon>Tracheophyta</taxon>
        <taxon>Spermatophyta</taxon>
        <taxon>Magnoliopsida</taxon>
        <taxon>eudicotyledons</taxon>
        <taxon>Gunneridae</taxon>
        <taxon>Pentapetalae</taxon>
        <taxon>asterids</taxon>
        <taxon>Cornales</taxon>
        <taxon>Nyssaceae</taxon>
        <taxon>Nyssa</taxon>
    </lineage>
</organism>
<keyword evidence="10" id="KW-1185">Reference proteome</keyword>
<sequence length="487" mass="54755">MEGGGGSADGFGYGNFQNNPLPYRLSPSLTAIDRFLCRQSHFSQQQIQNKVKNNGTLVSANGFADFSSSSGAIGSYTGGLCWPSQTDTSFVDGIFLDGETLNWTNETNPDLGLNEAEKSSQKNSRGAGKRVNNVSSTTVIKGQWTDEEDRKLVRLVKQYGERKWAQIAEKMFGRAGKQCRERWHNHLRPDIKLNCFMHLLQHHVSLLVGELCQKDTWSEEEERLLVEAHEKVGNRWAEIAKQIPGRTENSIKNHWNATKRRQNSRRKSKKSEGQNGKIQSSILQDYMRSKNLTDTSTITTPTGSNVSEDLPNRFAHVSLPELSESSINDDSPAFMTHTYDDELNFMQNLFGNTSNDQSCNDKGAMEEKYTFYGDPSINNSSAFNPLGFCQNNGSQMLNEVAECGFFSSTSNPNMHIKTQKEEIPKTHLYSDIYISYLLDGATSSPSIDYYYDTMNMDLQTDHEVTSSGQREMDLIEMVSSQFSQQGT</sequence>
<evidence type="ECO:0000256" key="4">
    <source>
        <dbReference type="ARBA" id="ARBA00023242"/>
    </source>
</evidence>
<feature type="region of interest" description="Disordered" evidence="5">
    <location>
        <begin position="247"/>
        <end position="282"/>
    </location>
</feature>
<dbReference type="PROSITE" id="PS50090">
    <property type="entry name" value="MYB_LIKE"/>
    <property type="match status" value="2"/>
</dbReference>
<dbReference type="InterPro" id="IPR001005">
    <property type="entry name" value="SANT/Myb"/>
</dbReference>
<dbReference type="InterPro" id="IPR017930">
    <property type="entry name" value="Myb_dom"/>
</dbReference>
<feature type="domain" description="HTH myb-type" evidence="8">
    <location>
        <begin position="136"/>
        <end position="191"/>
    </location>
</feature>
<dbReference type="PANTHER" id="PTHR45614:SF218">
    <property type="entry name" value="TRANSCRIPTION FACTOR MYB119-RELATED"/>
    <property type="match status" value="1"/>
</dbReference>
<evidence type="ECO:0000313" key="10">
    <source>
        <dbReference type="Proteomes" id="UP000325577"/>
    </source>
</evidence>
<dbReference type="Proteomes" id="UP000325577">
    <property type="component" value="Linkage Group LG11"/>
</dbReference>
<dbReference type="SMART" id="SM00717">
    <property type="entry name" value="SANT"/>
    <property type="match status" value="2"/>
</dbReference>
<evidence type="ECO:0000256" key="3">
    <source>
        <dbReference type="ARBA" id="ARBA00023125"/>
    </source>
</evidence>
<evidence type="ECO:0000259" key="7">
    <source>
        <dbReference type="PROSITE" id="PS51293"/>
    </source>
</evidence>
<dbReference type="Gene3D" id="1.10.10.60">
    <property type="entry name" value="Homeodomain-like"/>
    <property type="match status" value="2"/>
</dbReference>
<feature type="compositionally biased region" description="Basic residues" evidence="5">
    <location>
        <begin position="257"/>
        <end position="269"/>
    </location>
</feature>
<keyword evidence="3" id="KW-0238">DNA-binding</keyword>
<evidence type="ECO:0000256" key="2">
    <source>
        <dbReference type="ARBA" id="ARBA00022737"/>
    </source>
</evidence>
<dbReference type="GO" id="GO:0000981">
    <property type="term" value="F:DNA-binding transcription factor activity, RNA polymerase II-specific"/>
    <property type="evidence" value="ECO:0007669"/>
    <property type="project" value="TreeGrafter"/>
</dbReference>
<dbReference type="PROSITE" id="PS51294">
    <property type="entry name" value="HTH_MYB"/>
    <property type="match status" value="2"/>
</dbReference>
<feature type="region of interest" description="Disordered" evidence="5">
    <location>
        <begin position="106"/>
        <end position="132"/>
    </location>
</feature>
<dbReference type="SUPFAM" id="SSF46689">
    <property type="entry name" value="Homeodomain-like"/>
    <property type="match status" value="1"/>
</dbReference>
<evidence type="ECO:0000259" key="8">
    <source>
        <dbReference type="PROSITE" id="PS51294"/>
    </source>
</evidence>
<dbReference type="OrthoDB" id="2143914at2759"/>
<gene>
    <name evidence="9" type="ORF">F0562_022069</name>
</gene>
<dbReference type="CDD" id="cd00167">
    <property type="entry name" value="SANT"/>
    <property type="match status" value="2"/>
</dbReference>
<keyword evidence="2" id="KW-0677">Repeat</keyword>
<dbReference type="EMBL" id="CM018034">
    <property type="protein sequence ID" value="KAA8543754.1"/>
    <property type="molecule type" value="Genomic_DNA"/>
</dbReference>
<dbReference type="InterPro" id="IPR050560">
    <property type="entry name" value="MYB_TF"/>
</dbReference>
<feature type="compositionally biased region" description="Polar residues" evidence="5">
    <location>
        <begin position="273"/>
        <end position="282"/>
    </location>
</feature>
<comment type="subcellular location">
    <subcellularLocation>
        <location evidence="1">Nucleus</location>
    </subcellularLocation>
</comment>
<feature type="compositionally biased region" description="Polar residues" evidence="5">
    <location>
        <begin position="247"/>
        <end position="256"/>
    </location>
</feature>
<dbReference type="GO" id="GO:0005634">
    <property type="term" value="C:nucleus"/>
    <property type="evidence" value="ECO:0007669"/>
    <property type="project" value="UniProtKB-SubCell"/>
</dbReference>
<dbReference type="FunFam" id="1.10.10.60:FF:000010">
    <property type="entry name" value="Transcriptional activator Myb isoform A"/>
    <property type="match status" value="1"/>
</dbReference>